<dbReference type="GeneID" id="25902112"/>
<evidence type="ECO:0000313" key="2">
    <source>
        <dbReference type="Proteomes" id="UP000054560"/>
    </source>
</evidence>
<dbReference type="RefSeq" id="XP_014160135.1">
    <property type="nucleotide sequence ID" value="XM_014304660.1"/>
</dbReference>
<dbReference type="EMBL" id="KQ241661">
    <property type="protein sequence ID" value="KNC86233.1"/>
    <property type="molecule type" value="Genomic_DNA"/>
</dbReference>
<dbReference type="Proteomes" id="UP000054560">
    <property type="component" value="Unassembled WGS sequence"/>
</dbReference>
<feature type="non-terminal residue" evidence="1">
    <location>
        <position position="1"/>
    </location>
</feature>
<dbReference type="AlphaFoldDB" id="A0A0L0GDB1"/>
<keyword evidence="2" id="KW-1185">Reference proteome</keyword>
<evidence type="ECO:0000313" key="1">
    <source>
        <dbReference type="EMBL" id="KNC86233.1"/>
    </source>
</evidence>
<organism evidence="1 2">
    <name type="scientific">Sphaeroforma arctica JP610</name>
    <dbReference type="NCBI Taxonomy" id="667725"/>
    <lineage>
        <taxon>Eukaryota</taxon>
        <taxon>Ichthyosporea</taxon>
        <taxon>Ichthyophonida</taxon>
        <taxon>Sphaeroforma</taxon>
    </lineage>
</organism>
<sequence>LLLSIPNISRGGLRRLRQGSDEFDESDFLDSDLSTVDAQLVRIPIQFPTSFKYELSSRHMLLSGSLIQALLTSDRSRKFKYNGCFRNSSGDGDGILRLTRALQDEVFIVINKFEIMVEVA</sequence>
<reference evidence="1 2" key="1">
    <citation type="submission" date="2011-02" db="EMBL/GenBank/DDBJ databases">
        <title>The Genome Sequence of Sphaeroforma arctica JP610.</title>
        <authorList>
            <consortium name="The Broad Institute Genome Sequencing Platform"/>
            <person name="Russ C."/>
            <person name="Cuomo C."/>
            <person name="Young S.K."/>
            <person name="Zeng Q."/>
            <person name="Gargeya S."/>
            <person name="Alvarado L."/>
            <person name="Berlin A."/>
            <person name="Chapman S.B."/>
            <person name="Chen Z."/>
            <person name="Freedman E."/>
            <person name="Gellesch M."/>
            <person name="Goldberg J."/>
            <person name="Griggs A."/>
            <person name="Gujja S."/>
            <person name="Heilman E."/>
            <person name="Heiman D."/>
            <person name="Howarth C."/>
            <person name="Mehta T."/>
            <person name="Neiman D."/>
            <person name="Pearson M."/>
            <person name="Roberts A."/>
            <person name="Saif S."/>
            <person name="Shea T."/>
            <person name="Shenoy N."/>
            <person name="Sisk P."/>
            <person name="Stolte C."/>
            <person name="Sykes S."/>
            <person name="White J."/>
            <person name="Yandava C."/>
            <person name="Burger G."/>
            <person name="Gray M.W."/>
            <person name="Holland P.W.H."/>
            <person name="King N."/>
            <person name="Lang F.B.F."/>
            <person name="Roger A.J."/>
            <person name="Ruiz-Trillo I."/>
            <person name="Haas B."/>
            <person name="Nusbaum C."/>
            <person name="Birren B."/>
        </authorList>
    </citation>
    <scope>NUCLEOTIDE SEQUENCE [LARGE SCALE GENOMIC DNA]</scope>
    <source>
        <strain evidence="1 2">JP610</strain>
    </source>
</reference>
<proteinExistence type="predicted"/>
<name>A0A0L0GDB1_9EUKA</name>
<gene>
    <name evidence="1" type="ORF">SARC_01608</name>
</gene>
<protein>
    <submittedName>
        <fullName evidence="1">Uncharacterized protein</fullName>
    </submittedName>
</protein>
<accession>A0A0L0GDB1</accession>